<accession>A0ABP8W0D8</accession>
<proteinExistence type="predicted"/>
<dbReference type="Proteomes" id="UP001500621">
    <property type="component" value="Unassembled WGS sequence"/>
</dbReference>
<reference evidence="2" key="1">
    <citation type="journal article" date="2019" name="Int. J. Syst. Evol. Microbiol.">
        <title>The Global Catalogue of Microorganisms (GCM) 10K type strain sequencing project: providing services to taxonomists for standard genome sequencing and annotation.</title>
        <authorList>
            <consortium name="The Broad Institute Genomics Platform"/>
            <consortium name="The Broad Institute Genome Sequencing Center for Infectious Disease"/>
            <person name="Wu L."/>
            <person name="Ma J."/>
        </authorList>
    </citation>
    <scope>NUCLEOTIDE SEQUENCE [LARGE SCALE GENOMIC DNA]</scope>
    <source>
        <strain evidence="2">JCM 18127</strain>
    </source>
</reference>
<organism evidence="1 2">
    <name type="scientific">Nocardioides nanhaiensis</name>
    <dbReference type="NCBI Taxonomy" id="1476871"/>
    <lineage>
        <taxon>Bacteria</taxon>
        <taxon>Bacillati</taxon>
        <taxon>Actinomycetota</taxon>
        <taxon>Actinomycetes</taxon>
        <taxon>Propionibacteriales</taxon>
        <taxon>Nocardioidaceae</taxon>
        <taxon>Nocardioides</taxon>
    </lineage>
</organism>
<gene>
    <name evidence="1" type="ORF">GCM10023226_12520</name>
</gene>
<protein>
    <submittedName>
        <fullName evidence="1">Uncharacterized protein</fullName>
    </submittedName>
</protein>
<evidence type="ECO:0000313" key="1">
    <source>
        <dbReference type="EMBL" id="GAA4676801.1"/>
    </source>
</evidence>
<sequence>MTTDLEGYVQGLEQRLLADGCSTQRATVPGYDVLVARRSDFRLSWGLTRLHTFTIAAVRAHVTVGLIQDFTERCQTFATDHKGGLPRGLQTGVAVLPVLVGARVDRQAVEWASSQQRVKFACLARPVVVDAASGEAHAFRGTAMLGVIYSRFLVQRLATYVPVG</sequence>
<dbReference type="EMBL" id="BAABIM010000001">
    <property type="protein sequence ID" value="GAA4676801.1"/>
    <property type="molecule type" value="Genomic_DNA"/>
</dbReference>
<comment type="caution">
    <text evidence="1">The sequence shown here is derived from an EMBL/GenBank/DDBJ whole genome shotgun (WGS) entry which is preliminary data.</text>
</comment>
<dbReference type="RefSeq" id="WP_345263744.1">
    <property type="nucleotide sequence ID" value="NZ_BAABIM010000001.1"/>
</dbReference>
<keyword evidence="2" id="KW-1185">Reference proteome</keyword>
<evidence type="ECO:0000313" key="2">
    <source>
        <dbReference type="Proteomes" id="UP001500621"/>
    </source>
</evidence>
<name>A0ABP8W0D8_9ACTN</name>